<dbReference type="Proteomes" id="UP000002640">
    <property type="component" value="Unassembled WGS sequence"/>
</dbReference>
<evidence type="ECO:0000313" key="2">
    <source>
        <dbReference type="EMBL" id="EGZ25981.1"/>
    </source>
</evidence>
<keyword evidence="1" id="KW-0175">Coiled coil</keyword>
<keyword evidence="3" id="KW-1185">Reference proteome</keyword>
<protein>
    <submittedName>
        <fullName evidence="2">Uncharacterized protein</fullName>
    </submittedName>
</protein>
<dbReference type="CDD" id="cd14686">
    <property type="entry name" value="bZIP"/>
    <property type="match status" value="1"/>
</dbReference>
<dbReference type="KEGG" id="psoj:PHYSODRAFT_312173"/>
<name>G4YUQ6_PHYSP</name>
<organism evidence="2 3">
    <name type="scientific">Phytophthora sojae (strain P6497)</name>
    <name type="common">Soybean stem and root rot agent</name>
    <name type="synonym">Phytophthora megasperma f. sp. glycines</name>
    <dbReference type="NCBI Taxonomy" id="1094619"/>
    <lineage>
        <taxon>Eukaryota</taxon>
        <taxon>Sar</taxon>
        <taxon>Stramenopiles</taxon>
        <taxon>Oomycota</taxon>
        <taxon>Peronosporomycetes</taxon>
        <taxon>Peronosporales</taxon>
        <taxon>Peronosporaceae</taxon>
        <taxon>Phytophthora</taxon>
    </lineage>
</organism>
<accession>G4YUQ6</accession>
<dbReference type="RefSeq" id="XP_009521269.1">
    <property type="nucleotide sequence ID" value="XM_009522974.1"/>
</dbReference>
<proteinExistence type="predicted"/>
<gene>
    <name evidence="2" type="ORF">PHYSODRAFT_312173</name>
</gene>
<dbReference type="EMBL" id="JH159152">
    <property type="protein sequence ID" value="EGZ25981.1"/>
    <property type="molecule type" value="Genomic_DNA"/>
</dbReference>
<dbReference type="GeneID" id="20643470"/>
<sequence>MHQAKHTLRQKQKVEDLEAGIARLQDKIQQLNDQRRIVSASIVTNTSAWSVAAEYFRLMHSSASPSGGAPTMSLREFHEQRDFFLATMAHDVVGDRGFGSSILEDLHIELECLDSCDDSVLIAYVESTATLTVSTLLSVSPRLTMHGSVRFQWSSERSRVVGLHFDLGMLTPIFSLLGNLEDTAPVFHGALLTPDSNLASLY</sequence>
<feature type="coiled-coil region" evidence="1">
    <location>
        <begin position="7"/>
        <end position="41"/>
    </location>
</feature>
<evidence type="ECO:0000313" key="3">
    <source>
        <dbReference type="Proteomes" id="UP000002640"/>
    </source>
</evidence>
<evidence type="ECO:0000256" key="1">
    <source>
        <dbReference type="SAM" id="Coils"/>
    </source>
</evidence>
<dbReference type="AlphaFoldDB" id="G4YUQ6"/>
<dbReference type="InParanoid" id="G4YUQ6"/>
<reference evidence="2 3" key="1">
    <citation type="journal article" date="2006" name="Science">
        <title>Phytophthora genome sequences uncover evolutionary origins and mechanisms of pathogenesis.</title>
        <authorList>
            <person name="Tyler B.M."/>
            <person name="Tripathy S."/>
            <person name="Zhang X."/>
            <person name="Dehal P."/>
            <person name="Jiang R.H."/>
            <person name="Aerts A."/>
            <person name="Arredondo F.D."/>
            <person name="Baxter L."/>
            <person name="Bensasson D."/>
            <person name="Beynon J.L."/>
            <person name="Chapman J."/>
            <person name="Damasceno C.M."/>
            <person name="Dorrance A.E."/>
            <person name="Dou D."/>
            <person name="Dickerman A.W."/>
            <person name="Dubchak I.L."/>
            <person name="Garbelotto M."/>
            <person name="Gijzen M."/>
            <person name="Gordon S.G."/>
            <person name="Govers F."/>
            <person name="Grunwald N.J."/>
            <person name="Huang W."/>
            <person name="Ivors K.L."/>
            <person name="Jones R.W."/>
            <person name="Kamoun S."/>
            <person name="Krampis K."/>
            <person name="Lamour K.H."/>
            <person name="Lee M.K."/>
            <person name="McDonald W.H."/>
            <person name="Medina M."/>
            <person name="Meijer H.J."/>
            <person name="Nordberg E.K."/>
            <person name="Maclean D.J."/>
            <person name="Ospina-Giraldo M.D."/>
            <person name="Morris P.F."/>
            <person name="Phuntumart V."/>
            <person name="Putnam N.H."/>
            <person name="Rash S."/>
            <person name="Rose J.K."/>
            <person name="Sakihama Y."/>
            <person name="Salamov A.A."/>
            <person name="Savidor A."/>
            <person name="Scheuring C.F."/>
            <person name="Smith B.M."/>
            <person name="Sobral B.W."/>
            <person name="Terry A."/>
            <person name="Torto-Alalibo T.A."/>
            <person name="Win J."/>
            <person name="Xu Z."/>
            <person name="Zhang H."/>
            <person name="Grigoriev I.V."/>
            <person name="Rokhsar D.S."/>
            <person name="Boore J.L."/>
        </authorList>
    </citation>
    <scope>NUCLEOTIDE SEQUENCE [LARGE SCALE GENOMIC DNA]</scope>
    <source>
        <strain evidence="2 3">P6497</strain>
    </source>
</reference>